<name>A0AA41R8X3_9BACT</name>
<proteinExistence type="predicted"/>
<accession>A0AA41R8X3</accession>
<protein>
    <submittedName>
        <fullName evidence="2">Uncharacterized protein</fullName>
    </submittedName>
</protein>
<comment type="caution">
    <text evidence="2">The sequence shown here is derived from an EMBL/GenBank/DDBJ whole genome shotgun (WGS) entry which is preliminary data.</text>
</comment>
<keyword evidence="3" id="KW-1185">Reference proteome</keyword>
<evidence type="ECO:0000256" key="1">
    <source>
        <dbReference type="SAM" id="MobiDB-lite"/>
    </source>
</evidence>
<dbReference type="RefSeq" id="WP_246906995.1">
    <property type="nucleotide sequence ID" value="NZ_JALJRB010000009.1"/>
</dbReference>
<dbReference type="EMBL" id="JALJRB010000009">
    <property type="protein sequence ID" value="MCJ8501008.1"/>
    <property type="molecule type" value="Genomic_DNA"/>
</dbReference>
<dbReference type="Proteomes" id="UP001165427">
    <property type="component" value="Unassembled WGS sequence"/>
</dbReference>
<feature type="region of interest" description="Disordered" evidence="1">
    <location>
        <begin position="1"/>
        <end position="33"/>
    </location>
</feature>
<feature type="non-terminal residue" evidence="2">
    <location>
        <position position="1"/>
    </location>
</feature>
<organism evidence="2 3">
    <name type="scientific">Desulfatitalea alkaliphila</name>
    <dbReference type="NCBI Taxonomy" id="2929485"/>
    <lineage>
        <taxon>Bacteria</taxon>
        <taxon>Pseudomonadati</taxon>
        <taxon>Thermodesulfobacteriota</taxon>
        <taxon>Desulfobacteria</taxon>
        <taxon>Desulfobacterales</taxon>
        <taxon>Desulfosarcinaceae</taxon>
        <taxon>Desulfatitalea</taxon>
    </lineage>
</organism>
<feature type="compositionally biased region" description="Basic residues" evidence="1">
    <location>
        <begin position="12"/>
        <end position="28"/>
    </location>
</feature>
<evidence type="ECO:0000313" key="2">
    <source>
        <dbReference type="EMBL" id="MCJ8501008.1"/>
    </source>
</evidence>
<reference evidence="2" key="1">
    <citation type="submission" date="2022-04" db="EMBL/GenBank/DDBJ databases">
        <title>Desulfatitalea alkaliphila sp. nov., a novel anaerobic sulfate-reducing bacterium isolated from terrestrial mud volcano, Taman Peninsula, Russia.</title>
        <authorList>
            <person name="Khomyakova M.A."/>
            <person name="Merkel A.Y."/>
            <person name="Slobodkin A.I."/>
        </authorList>
    </citation>
    <scope>NUCLEOTIDE SEQUENCE</scope>
    <source>
        <strain evidence="2">M08but</strain>
    </source>
</reference>
<evidence type="ECO:0000313" key="3">
    <source>
        <dbReference type="Proteomes" id="UP001165427"/>
    </source>
</evidence>
<sequence length="106" mass="12150">WRQNAQYPAPRPTRRRSFNAPNRRRHPSNLHSTGVYRTTQLIGFINVCPLRTERERGLRRYKYLRRAGKSHHPEPVSTDCESTAGGFAKIGIAAINDQGTARLDNH</sequence>
<dbReference type="AlphaFoldDB" id="A0AA41R8X3"/>
<gene>
    <name evidence="2" type="ORF">MRX98_10525</name>
</gene>